<name>A0AAV7VU20_PLEWA</name>
<dbReference type="EMBL" id="JANPWB010000002">
    <property type="protein sequence ID" value="KAJ1204982.1"/>
    <property type="molecule type" value="Genomic_DNA"/>
</dbReference>
<accession>A0AAV7VU20</accession>
<proteinExistence type="predicted"/>
<comment type="caution">
    <text evidence="1">The sequence shown here is derived from an EMBL/GenBank/DDBJ whole genome shotgun (WGS) entry which is preliminary data.</text>
</comment>
<evidence type="ECO:0000313" key="2">
    <source>
        <dbReference type="Proteomes" id="UP001066276"/>
    </source>
</evidence>
<keyword evidence="2" id="KW-1185">Reference proteome</keyword>
<dbReference type="AlphaFoldDB" id="A0AAV7VU20"/>
<gene>
    <name evidence="1" type="ORF">NDU88_000417</name>
</gene>
<dbReference type="Proteomes" id="UP001066276">
    <property type="component" value="Chromosome 1_2"/>
</dbReference>
<reference evidence="1" key="1">
    <citation type="journal article" date="2022" name="bioRxiv">
        <title>Sequencing and chromosome-scale assembly of the giantPleurodeles waltlgenome.</title>
        <authorList>
            <person name="Brown T."/>
            <person name="Elewa A."/>
            <person name="Iarovenko S."/>
            <person name="Subramanian E."/>
            <person name="Araus A.J."/>
            <person name="Petzold A."/>
            <person name="Susuki M."/>
            <person name="Suzuki K.-i.T."/>
            <person name="Hayashi T."/>
            <person name="Toyoda A."/>
            <person name="Oliveira C."/>
            <person name="Osipova E."/>
            <person name="Leigh N.D."/>
            <person name="Simon A."/>
            <person name="Yun M.H."/>
        </authorList>
    </citation>
    <scope>NUCLEOTIDE SEQUENCE</scope>
    <source>
        <strain evidence="1">20211129_DDA</strain>
        <tissue evidence="1">Liver</tissue>
    </source>
</reference>
<organism evidence="1 2">
    <name type="scientific">Pleurodeles waltl</name>
    <name type="common">Iberian ribbed newt</name>
    <dbReference type="NCBI Taxonomy" id="8319"/>
    <lineage>
        <taxon>Eukaryota</taxon>
        <taxon>Metazoa</taxon>
        <taxon>Chordata</taxon>
        <taxon>Craniata</taxon>
        <taxon>Vertebrata</taxon>
        <taxon>Euteleostomi</taxon>
        <taxon>Amphibia</taxon>
        <taxon>Batrachia</taxon>
        <taxon>Caudata</taxon>
        <taxon>Salamandroidea</taxon>
        <taxon>Salamandridae</taxon>
        <taxon>Pleurodelinae</taxon>
        <taxon>Pleurodeles</taxon>
    </lineage>
</organism>
<protein>
    <submittedName>
        <fullName evidence="1">Uncharacterized protein</fullName>
    </submittedName>
</protein>
<sequence>MSGAVARCREMCGQTVLAAGDFPTGPAFFLLFWQARLRMRCVRAQRRWSGVSGAAAVCPTTDPGVCGPRPGSGWGAQLYGALLPSCSGLHRQLGRVAGPAGCQTPLSLELHPLIHLPGIAALMVDLLLP</sequence>
<evidence type="ECO:0000313" key="1">
    <source>
        <dbReference type="EMBL" id="KAJ1204982.1"/>
    </source>
</evidence>